<dbReference type="EMBL" id="LAZR01043931">
    <property type="protein sequence ID" value="KKL05899.1"/>
    <property type="molecule type" value="Genomic_DNA"/>
</dbReference>
<sequence length="27" mass="2971">MGTREVVVGVSDHIERCICCDTNLCCD</sequence>
<feature type="non-terminal residue" evidence="1">
    <location>
        <position position="27"/>
    </location>
</feature>
<evidence type="ECO:0000313" key="1">
    <source>
        <dbReference type="EMBL" id="KKL05899.1"/>
    </source>
</evidence>
<comment type="caution">
    <text evidence="1">The sequence shown here is derived from an EMBL/GenBank/DDBJ whole genome shotgun (WGS) entry which is preliminary data.</text>
</comment>
<dbReference type="AlphaFoldDB" id="A0A0F9A8K4"/>
<name>A0A0F9A8K4_9ZZZZ</name>
<protein>
    <submittedName>
        <fullName evidence="1">Uncharacterized protein</fullName>
    </submittedName>
</protein>
<gene>
    <name evidence="1" type="ORF">LCGC14_2601370</name>
</gene>
<proteinExistence type="predicted"/>
<accession>A0A0F9A8K4</accession>
<reference evidence="1" key="1">
    <citation type="journal article" date="2015" name="Nature">
        <title>Complex archaea that bridge the gap between prokaryotes and eukaryotes.</title>
        <authorList>
            <person name="Spang A."/>
            <person name="Saw J.H."/>
            <person name="Jorgensen S.L."/>
            <person name="Zaremba-Niedzwiedzka K."/>
            <person name="Martijn J."/>
            <person name="Lind A.E."/>
            <person name="van Eijk R."/>
            <person name="Schleper C."/>
            <person name="Guy L."/>
            <person name="Ettema T.J."/>
        </authorList>
    </citation>
    <scope>NUCLEOTIDE SEQUENCE</scope>
</reference>
<organism evidence="1">
    <name type="scientific">marine sediment metagenome</name>
    <dbReference type="NCBI Taxonomy" id="412755"/>
    <lineage>
        <taxon>unclassified sequences</taxon>
        <taxon>metagenomes</taxon>
        <taxon>ecological metagenomes</taxon>
    </lineage>
</organism>